<dbReference type="EMBL" id="BARV01033569">
    <property type="protein sequence ID" value="GAI51635.1"/>
    <property type="molecule type" value="Genomic_DNA"/>
</dbReference>
<comment type="caution">
    <text evidence="2">The sequence shown here is derived from an EMBL/GenBank/DDBJ whole genome shotgun (WGS) entry which is preliminary data.</text>
</comment>
<accession>X1QKU7</accession>
<gene>
    <name evidence="2" type="ORF">S06H3_52744</name>
</gene>
<feature type="non-terminal residue" evidence="2">
    <location>
        <position position="246"/>
    </location>
</feature>
<evidence type="ECO:0000256" key="1">
    <source>
        <dbReference type="SAM" id="MobiDB-lite"/>
    </source>
</evidence>
<proteinExistence type="predicted"/>
<feature type="region of interest" description="Disordered" evidence="1">
    <location>
        <begin position="215"/>
        <end position="246"/>
    </location>
</feature>
<organism evidence="2">
    <name type="scientific">marine sediment metagenome</name>
    <dbReference type="NCBI Taxonomy" id="412755"/>
    <lineage>
        <taxon>unclassified sequences</taxon>
        <taxon>metagenomes</taxon>
        <taxon>ecological metagenomes</taxon>
    </lineage>
</organism>
<feature type="compositionally biased region" description="Acidic residues" evidence="1">
    <location>
        <begin position="216"/>
        <end position="246"/>
    </location>
</feature>
<evidence type="ECO:0000313" key="2">
    <source>
        <dbReference type="EMBL" id="GAI51635.1"/>
    </source>
</evidence>
<name>X1QKU7_9ZZZZ</name>
<sequence length="246" mass="26615">PGGLDPKLVVQGYIEEGTIITFYVKGVSTGQTAEWHNGDVTELDLTVTIPTGGGGGGVTRYYVDTNLFGIETSFRISKTGEVLKTIEATSEDGMLTLTIPDGTIALDEDGKRLGSLEAAVDETPPDPPEGSYIIGLAYDFGPDGATFDPAITLEYTYDPDDFPEDVAEEDLVLAYYDEDADEWVELDCVVDTENNTITADVEHFTTFAIIGAVTPPEEEEVVPPEEEEVVPPEEEEVVPPEEEEVV</sequence>
<dbReference type="AlphaFoldDB" id="X1QKU7"/>
<feature type="non-terminal residue" evidence="2">
    <location>
        <position position="1"/>
    </location>
</feature>
<reference evidence="2" key="1">
    <citation type="journal article" date="2014" name="Front. Microbiol.">
        <title>High frequency of phylogenetically diverse reductive dehalogenase-homologous genes in deep subseafloor sedimentary metagenomes.</title>
        <authorList>
            <person name="Kawai M."/>
            <person name="Futagami T."/>
            <person name="Toyoda A."/>
            <person name="Takaki Y."/>
            <person name="Nishi S."/>
            <person name="Hori S."/>
            <person name="Arai W."/>
            <person name="Tsubouchi T."/>
            <person name="Morono Y."/>
            <person name="Uchiyama I."/>
            <person name="Ito T."/>
            <person name="Fujiyama A."/>
            <person name="Inagaki F."/>
            <person name="Takami H."/>
        </authorList>
    </citation>
    <scope>NUCLEOTIDE SEQUENCE</scope>
    <source>
        <strain evidence="2">Expedition CK06-06</strain>
    </source>
</reference>
<protein>
    <submittedName>
        <fullName evidence="2">Uncharacterized protein</fullName>
    </submittedName>
</protein>